<dbReference type="Proteomes" id="UP001164929">
    <property type="component" value="Chromosome 2"/>
</dbReference>
<keyword evidence="1" id="KW-1133">Transmembrane helix</keyword>
<accession>A0AAD6RB74</accession>
<comment type="caution">
    <text evidence="2">The sequence shown here is derived from an EMBL/GenBank/DDBJ whole genome shotgun (WGS) entry which is preliminary data.</text>
</comment>
<feature type="transmembrane region" description="Helical" evidence="1">
    <location>
        <begin position="142"/>
        <end position="161"/>
    </location>
</feature>
<protein>
    <submittedName>
        <fullName evidence="2">Uncharacterized protein</fullName>
    </submittedName>
</protein>
<keyword evidence="1" id="KW-0472">Membrane</keyword>
<keyword evidence="1" id="KW-0812">Transmembrane</keyword>
<evidence type="ECO:0000256" key="1">
    <source>
        <dbReference type="SAM" id="Phobius"/>
    </source>
</evidence>
<gene>
    <name evidence="2" type="ORF">NC653_004993</name>
</gene>
<dbReference type="AlphaFoldDB" id="A0AAD6RB74"/>
<feature type="transmembrane region" description="Helical" evidence="1">
    <location>
        <begin position="193"/>
        <end position="215"/>
    </location>
</feature>
<dbReference type="EMBL" id="JAQIZT010000002">
    <property type="protein sequence ID" value="KAJ7005538.1"/>
    <property type="molecule type" value="Genomic_DNA"/>
</dbReference>
<sequence>MRRSSRHKMGIAIIVGGVTPRCPTAHKIRQDSYCTRTVLSIIPAKHKHLLISLPRPLPPVNSAFNNTQNKTPLVFCERKNRSFLGEKRREKTTQQPVPAIDVKESTVDPFLVEALQNHIFLTPLIHSEGFCCRQARVQPDKLLLKPVLILMVLFLLLSLFLDNRGVCLATKPRALAGRRLCCYKDHWCILEGYVATTLCWIVLWSGVIDFIHVFLPGFSLLAEFNLASVAEFFNGFQVGILVSYRGIDTKWGGSNDRLAIGTVPFRFRGRKKCHKA</sequence>
<proteinExistence type="predicted"/>
<organism evidence="2 3">
    <name type="scientific">Populus alba x Populus x berolinensis</name>
    <dbReference type="NCBI Taxonomy" id="444605"/>
    <lineage>
        <taxon>Eukaryota</taxon>
        <taxon>Viridiplantae</taxon>
        <taxon>Streptophyta</taxon>
        <taxon>Embryophyta</taxon>
        <taxon>Tracheophyta</taxon>
        <taxon>Spermatophyta</taxon>
        <taxon>Magnoliopsida</taxon>
        <taxon>eudicotyledons</taxon>
        <taxon>Gunneridae</taxon>
        <taxon>Pentapetalae</taxon>
        <taxon>rosids</taxon>
        <taxon>fabids</taxon>
        <taxon>Malpighiales</taxon>
        <taxon>Salicaceae</taxon>
        <taxon>Saliceae</taxon>
        <taxon>Populus</taxon>
    </lineage>
</organism>
<name>A0AAD6RB74_9ROSI</name>
<reference evidence="2" key="1">
    <citation type="journal article" date="2023" name="Mol. Ecol. Resour.">
        <title>Chromosome-level genome assembly of a triploid poplar Populus alba 'Berolinensis'.</title>
        <authorList>
            <person name="Chen S."/>
            <person name="Yu Y."/>
            <person name="Wang X."/>
            <person name="Wang S."/>
            <person name="Zhang T."/>
            <person name="Zhou Y."/>
            <person name="He R."/>
            <person name="Meng N."/>
            <person name="Wang Y."/>
            <person name="Liu W."/>
            <person name="Liu Z."/>
            <person name="Liu J."/>
            <person name="Guo Q."/>
            <person name="Huang H."/>
            <person name="Sederoff R.R."/>
            <person name="Wang G."/>
            <person name="Qu G."/>
            <person name="Chen S."/>
        </authorList>
    </citation>
    <scope>NUCLEOTIDE SEQUENCE</scope>
    <source>
        <strain evidence="2">SC-2020</strain>
    </source>
</reference>
<keyword evidence="3" id="KW-1185">Reference proteome</keyword>
<evidence type="ECO:0000313" key="2">
    <source>
        <dbReference type="EMBL" id="KAJ7005538.1"/>
    </source>
</evidence>
<evidence type="ECO:0000313" key="3">
    <source>
        <dbReference type="Proteomes" id="UP001164929"/>
    </source>
</evidence>